<accession>A0A9P6R3V4</accession>
<dbReference type="EMBL" id="JAAAIP010000938">
    <property type="protein sequence ID" value="KAG0311349.1"/>
    <property type="molecule type" value="Genomic_DNA"/>
</dbReference>
<feature type="compositionally biased region" description="Basic and acidic residues" evidence="1">
    <location>
        <begin position="137"/>
        <end position="149"/>
    </location>
</feature>
<evidence type="ECO:0000256" key="1">
    <source>
        <dbReference type="SAM" id="MobiDB-lite"/>
    </source>
</evidence>
<proteinExistence type="predicted"/>
<dbReference type="OrthoDB" id="72441at2759"/>
<dbReference type="Proteomes" id="UP000738325">
    <property type="component" value="Unassembled WGS sequence"/>
</dbReference>
<feature type="compositionally biased region" description="Low complexity" evidence="1">
    <location>
        <begin position="21"/>
        <end position="31"/>
    </location>
</feature>
<protein>
    <recommendedName>
        <fullName evidence="2">Peroxin/Ferlin domain-containing protein</fullName>
    </recommendedName>
</protein>
<feature type="region of interest" description="Disordered" evidence="1">
    <location>
        <begin position="21"/>
        <end position="77"/>
    </location>
</feature>
<evidence type="ECO:0000259" key="2">
    <source>
        <dbReference type="SMART" id="SM00694"/>
    </source>
</evidence>
<organism evidence="3 4">
    <name type="scientific">Dissophora globulifera</name>
    <dbReference type="NCBI Taxonomy" id="979702"/>
    <lineage>
        <taxon>Eukaryota</taxon>
        <taxon>Fungi</taxon>
        <taxon>Fungi incertae sedis</taxon>
        <taxon>Mucoromycota</taxon>
        <taxon>Mortierellomycotina</taxon>
        <taxon>Mortierellomycetes</taxon>
        <taxon>Mortierellales</taxon>
        <taxon>Mortierellaceae</taxon>
        <taxon>Dissophora</taxon>
    </lineage>
</organism>
<dbReference type="InterPro" id="IPR006614">
    <property type="entry name" value="Peroxin/Ferlin"/>
</dbReference>
<evidence type="ECO:0000313" key="3">
    <source>
        <dbReference type="EMBL" id="KAG0311349.1"/>
    </source>
</evidence>
<gene>
    <name evidence="3" type="ORF">BGZ99_010235</name>
</gene>
<dbReference type="InterPro" id="IPR010482">
    <property type="entry name" value="TECPR1-like_DysF"/>
</dbReference>
<dbReference type="GO" id="GO:0007031">
    <property type="term" value="P:peroxisome organization"/>
    <property type="evidence" value="ECO:0007669"/>
    <property type="project" value="UniProtKB-ARBA"/>
</dbReference>
<comment type="caution">
    <text evidence="3">The sequence shown here is derived from an EMBL/GenBank/DDBJ whole genome shotgun (WGS) entry which is preliminary data.</text>
</comment>
<dbReference type="SMART" id="SM00694">
    <property type="entry name" value="DysFC"/>
    <property type="match status" value="1"/>
</dbReference>
<feature type="compositionally biased region" description="Low complexity" evidence="1">
    <location>
        <begin position="184"/>
        <end position="195"/>
    </location>
</feature>
<reference evidence="3" key="1">
    <citation type="journal article" date="2020" name="Fungal Divers.">
        <title>Resolving the Mortierellaceae phylogeny through synthesis of multi-gene phylogenetics and phylogenomics.</title>
        <authorList>
            <person name="Vandepol N."/>
            <person name="Liber J."/>
            <person name="Desiro A."/>
            <person name="Na H."/>
            <person name="Kennedy M."/>
            <person name="Barry K."/>
            <person name="Grigoriev I.V."/>
            <person name="Miller A.N."/>
            <person name="O'Donnell K."/>
            <person name="Stajich J.E."/>
            <person name="Bonito G."/>
        </authorList>
    </citation>
    <scope>NUCLEOTIDE SEQUENCE</scope>
    <source>
        <strain evidence="3">REB-010B</strain>
    </source>
</reference>
<feature type="region of interest" description="Disordered" evidence="1">
    <location>
        <begin position="130"/>
        <end position="211"/>
    </location>
</feature>
<evidence type="ECO:0000313" key="4">
    <source>
        <dbReference type="Proteomes" id="UP000738325"/>
    </source>
</evidence>
<dbReference type="AlphaFoldDB" id="A0A9P6R3V4"/>
<sequence>MLGSDPTSIAAGAAAFATCNANSADNSDSSSKPTLTPEVAHSSATPFSGAVGAQGEHARGDKEVQGSPHSIHPDIVGTQPHREGEIELAQNDLVPAIQVLSTEDTLKEEERVALKIKQMMRPISRLQALGRSTFQNRHHDSPNQDEHARSRLPSVDQSREQEIPQSSSQLLDKGTVGRIPEDNGAGTAVASASGSPKPRFRSKSMKKEPSLVEVDLPQLVDAETQPGDRRFFRSPADPEPEGDFVYDFLYQHQRGAFFLGTPKFSSKSLLPVDPDEWTDQNFATSAMDTTDYVVPDPSWEWVHKSWLVDMTGDVDEDGWEYAIAFHGSPWHGNYEVFRSFARRRRWLRLRKRKGKLTTKLGPLPERSYPSSIDPSSWSKIDVTSVGLSSLSPFTDSAGMVGGEQETVDLYKLMAKAPLDRERLACAAQYAVWYPGKLDDIEKRLDGYLNLLDYETSRREFLNLMAAYAGPGQNAFRQQVGKLQFYSDRKMMLPEDQE</sequence>
<feature type="domain" description="Peroxin/Ferlin" evidence="2">
    <location>
        <begin position="318"/>
        <end position="353"/>
    </location>
</feature>
<name>A0A9P6R3V4_9FUNG</name>
<dbReference type="Pfam" id="PF06398">
    <property type="entry name" value="Pex24p"/>
    <property type="match status" value="1"/>
</dbReference>
<dbReference type="GO" id="GO:0005778">
    <property type="term" value="C:peroxisomal membrane"/>
    <property type="evidence" value="ECO:0007669"/>
    <property type="project" value="UniProtKB-ARBA"/>
</dbReference>
<keyword evidence="4" id="KW-1185">Reference proteome</keyword>